<name>A0ABS4W3T1_9PSEU</name>
<keyword evidence="1" id="KW-0472">Membrane</keyword>
<keyword evidence="3" id="KW-1185">Reference proteome</keyword>
<protein>
    <submittedName>
        <fullName evidence="2">Membrane protein</fullName>
    </submittedName>
</protein>
<reference evidence="2 3" key="1">
    <citation type="submission" date="2021-03" db="EMBL/GenBank/DDBJ databases">
        <title>Sequencing the genomes of 1000 actinobacteria strains.</title>
        <authorList>
            <person name="Klenk H.-P."/>
        </authorList>
    </citation>
    <scope>NUCLEOTIDE SEQUENCE [LARGE SCALE GENOMIC DNA]</scope>
    <source>
        <strain evidence="2 3">DSM 45256</strain>
    </source>
</reference>
<dbReference type="InterPro" id="IPR009200">
    <property type="entry name" value="DUF1269_membrane"/>
</dbReference>
<evidence type="ECO:0000256" key="1">
    <source>
        <dbReference type="SAM" id="Phobius"/>
    </source>
</evidence>
<dbReference type="Pfam" id="PF06897">
    <property type="entry name" value="DUF1269"/>
    <property type="match status" value="1"/>
</dbReference>
<feature type="transmembrane region" description="Helical" evidence="1">
    <location>
        <begin position="65"/>
        <end position="84"/>
    </location>
</feature>
<dbReference type="RefSeq" id="WP_210034128.1">
    <property type="nucleotide sequence ID" value="NZ_JAGINU010000001.1"/>
</dbReference>
<proteinExistence type="predicted"/>
<keyword evidence="1" id="KW-1133">Transmembrane helix</keyword>
<comment type="caution">
    <text evidence="2">The sequence shown here is derived from an EMBL/GenBank/DDBJ whole genome shotgun (WGS) entry which is preliminary data.</text>
</comment>
<accession>A0ABS4W3T1</accession>
<dbReference type="EMBL" id="JAGINU010000001">
    <property type="protein sequence ID" value="MBP2370661.1"/>
    <property type="molecule type" value="Genomic_DNA"/>
</dbReference>
<evidence type="ECO:0000313" key="2">
    <source>
        <dbReference type="EMBL" id="MBP2370661.1"/>
    </source>
</evidence>
<sequence length="161" mass="17050">MSTVSVWTFQAAGGAASGLRILERLQNRGSLRISDSAVAEWPSGQRRPMTYQVGAVSGEAMLSGAFWGLLFGILFLAPLAGLTGPPWPPAGLRRIGFPERLLQQVRDRTTPGTSALFVVGADADLDRIRDALTTTDTTPACAASTLTSDEESALRRAFGAD</sequence>
<keyword evidence="1" id="KW-0812">Transmembrane</keyword>
<dbReference type="Proteomes" id="UP001519295">
    <property type="component" value="Unassembled WGS sequence"/>
</dbReference>
<evidence type="ECO:0000313" key="3">
    <source>
        <dbReference type="Proteomes" id="UP001519295"/>
    </source>
</evidence>
<gene>
    <name evidence="2" type="ORF">JOF36_006357</name>
</gene>
<organism evidence="2 3">
    <name type="scientific">Pseudonocardia parietis</name>
    <dbReference type="NCBI Taxonomy" id="570936"/>
    <lineage>
        <taxon>Bacteria</taxon>
        <taxon>Bacillati</taxon>
        <taxon>Actinomycetota</taxon>
        <taxon>Actinomycetes</taxon>
        <taxon>Pseudonocardiales</taxon>
        <taxon>Pseudonocardiaceae</taxon>
        <taxon>Pseudonocardia</taxon>
    </lineage>
</organism>